<reference evidence="2 3" key="1">
    <citation type="submission" date="2018-02" db="EMBL/GenBank/DDBJ databases">
        <title>Mycoplasma marinum and Mycoplasma todarodis sp. nov., moderately halophilic and psychrotolerant mycoplasmas isolated from cephalopods.</title>
        <authorList>
            <person name="Viver T."/>
        </authorList>
    </citation>
    <scope>NUCLEOTIDE SEQUENCE [LARGE SCALE GENOMIC DNA]</scope>
    <source>
        <strain evidence="2 3">PE</strain>
    </source>
</reference>
<keyword evidence="3" id="KW-1185">Reference proteome</keyword>
<dbReference type="RefSeq" id="WP_131598306.1">
    <property type="nucleotide sequence ID" value="NZ_CBDBYK010000005.1"/>
</dbReference>
<dbReference type="AlphaFoldDB" id="A0A4R0XSL1"/>
<keyword evidence="1" id="KW-0472">Membrane</keyword>
<proteinExistence type="predicted"/>
<feature type="transmembrane region" description="Helical" evidence="1">
    <location>
        <begin position="66"/>
        <end position="89"/>
    </location>
</feature>
<accession>A0A4R0XSL1</accession>
<gene>
    <name evidence="2" type="ORF">C4B24_00540</name>
</gene>
<evidence type="ECO:0000313" key="2">
    <source>
        <dbReference type="EMBL" id="TCG11871.1"/>
    </source>
</evidence>
<feature type="transmembrane region" description="Helical" evidence="1">
    <location>
        <begin position="12"/>
        <end position="41"/>
    </location>
</feature>
<keyword evidence="1" id="KW-1133">Transmembrane helix</keyword>
<organism evidence="2 3">
    <name type="scientific">Mycoplasma marinum</name>
    <dbReference type="NCBI Taxonomy" id="1937190"/>
    <lineage>
        <taxon>Bacteria</taxon>
        <taxon>Bacillati</taxon>
        <taxon>Mycoplasmatota</taxon>
        <taxon>Mollicutes</taxon>
        <taxon>Mycoplasmataceae</taxon>
        <taxon>Mycoplasma</taxon>
    </lineage>
</organism>
<name>A0A4R0XSL1_9MOLU</name>
<dbReference type="EMBL" id="PSZO01000002">
    <property type="protein sequence ID" value="TCG11871.1"/>
    <property type="molecule type" value="Genomic_DNA"/>
</dbReference>
<keyword evidence="1" id="KW-0812">Transmembrane</keyword>
<evidence type="ECO:0000313" key="3">
    <source>
        <dbReference type="Proteomes" id="UP000294192"/>
    </source>
</evidence>
<comment type="caution">
    <text evidence="2">The sequence shown here is derived from an EMBL/GenBank/DDBJ whole genome shotgun (WGS) entry which is preliminary data.</text>
</comment>
<protein>
    <submittedName>
        <fullName evidence="2">Uncharacterized protein</fullName>
    </submittedName>
</protein>
<evidence type="ECO:0000256" key="1">
    <source>
        <dbReference type="SAM" id="Phobius"/>
    </source>
</evidence>
<sequence>MQTIKMNKFIYWPFAIIAIVGIFGTLLFSIGYSTIYVGFILNPNGESSYGLFQPAIPGVSKRVSNLIGSIMFFVQFGIFLLMPLINHLLRSKIEKVKIEKEN</sequence>
<dbReference type="Proteomes" id="UP000294192">
    <property type="component" value="Unassembled WGS sequence"/>
</dbReference>